<feature type="region of interest" description="Disordered" evidence="1">
    <location>
        <begin position="754"/>
        <end position="873"/>
    </location>
</feature>
<feature type="compositionally biased region" description="Basic and acidic residues" evidence="1">
    <location>
        <begin position="410"/>
        <end position="419"/>
    </location>
</feature>
<sequence length="981" mass="110471">MEHLAEDLSVALEESESCGPIATQSAGNWGMRKRTRSDGNLHHMYLHKSTDNNSEESSSDPSELKSDKHKAKLVSFHQSDSDDLSAVVARTLNNKNSLRMKHSINRFFRGVSHSLESDSVNENSPASRPSMRRKRKFKRMSIDETPIPPTGKRKRSQRMDLMDTNGRSLRNITKIKPLHQSIVDKIEKFCQPNNAVVDLDATMETEDDNWEIASESSISWSGGEGNEGDDELTDWAPSMDSSSIDQSPWNEDSREIRAGCRRVHEERPGFSINTGANERVAKFLQDSSKFELRILGAERDKISQLAALYSLDLWFESSGTTLLRKTTVIFLSVSVSGRHILEEFDLDAAAAEPRPTVIETGPSAEALHLVYSEDTTRGPLSVASEKVEKFLRPAYSFAYNKDDDDGDIAESNKDEAESKIDEDDDQREKEATNKGEDAEVEVAESKHPEHKDHAAKFEKAGGKDTHSDHHGAHGEKGDKGYKGHHHHEKGQKGHHDKEDHSKHYDEHGGHKKEHHHDDGYHGDYHKKHGGKKAAKYEEKGEHNKGHTTKGEHNIHKKEEYDKKTEFFEEENEGGESETHGGFKHESDYKKGGHRKGGHKKGGHHEDHYGKKGESEKGGHYKDEKGHNQKGGQDKHHEHESKHGEKEGHATGKKWAYKKGDGDGGHGHGAHSHHTYAVQKPPAANKEYKIKPISTFVLPLEEESEDKEEDEISQSSSVVAKKHELKDFKPSPHDNLALISLPSDSQDIVTQLPQETLTTVSTVERYITQKEGHKHKSNNGEKEGKKRANKKEDVGQDDAYSHNTYAVQEPPRQEEPDAKPTPNKIEPISTFVLPLEEESYDNNKPSQGFEDIKQSLLQNNSSEGDLSDPEDVTELPQEALTTLSTLERYIRQEMQKLKLEHPTTQKPIENNSSEDILTTIKSVNRYIRQETPEETKKVTKRLRLKKRKISNGCEANLQKREILFIPEGSSDSFVIVAAEDDA</sequence>
<feature type="compositionally biased region" description="Acidic residues" evidence="1">
    <location>
        <begin position="700"/>
        <end position="711"/>
    </location>
</feature>
<name>A0A9N9MGU4_9CUCU</name>
<gene>
    <name evidence="2" type="ORF">CEUTPL_LOCUS2737</name>
</gene>
<protein>
    <submittedName>
        <fullName evidence="2">Uncharacterized protein</fullName>
    </submittedName>
</protein>
<feature type="compositionally biased region" description="Polar residues" evidence="1">
    <location>
        <begin position="117"/>
        <end position="126"/>
    </location>
</feature>
<dbReference type="Pfam" id="PF16009">
    <property type="entry name" value="DUF4779"/>
    <property type="match status" value="1"/>
</dbReference>
<feature type="compositionally biased region" description="Polar residues" evidence="1">
    <location>
        <begin position="854"/>
        <end position="863"/>
    </location>
</feature>
<feature type="compositionally biased region" description="Basic and acidic residues" evidence="1">
    <location>
        <begin position="603"/>
        <end position="649"/>
    </location>
</feature>
<dbReference type="OrthoDB" id="6095487at2759"/>
<feature type="compositionally biased region" description="Basic residues" evidence="1">
    <location>
        <begin position="524"/>
        <end position="533"/>
    </location>
</feature>
<feature type="region of interest" description="Disordered" evidence="1">
    <location>
        <begin position="116"/>
        <end position="166"/>
    </location>
</feature>
<accession>A0A9N9MGU4</accession>
<feature type="compositionally biased region" description="Basic and acidic residues" evidence="1">
    <location>
        <begin position="534"/>
        <end position="566"/>
    </location>
</feature>
<feature type="compositionally biased region" description="Basic and acidic residues" evidence="1">
    <location>
        <begin position="576"/>
        <end position="590"/>
    </location>
</feature>
<feature type="region of interest" description="Disordered" evidence="1">
    <location>
        <begin position="46"/>
        <end position="70"/>
    </location>
</feature>
<feature type="region of interest" description="Disordered" evidence="1">
    <location>
        <begin position="401"/>
        <end position="687"/>
    </location>
</feature>
<feature type="compositionally biased region" description="Basic and acidic residues" evidence="1">
    <location>
        <begin position="777"/>
        <end position="793"/>
    </location>
</feature>
<feature type="compositionally biased region" description="Basic and acidic residues" evidence="1">
    <location>
        <begin position="426"/>
        <end position="481"/>
    </location>
</feature>
<dbReference type="Proteomes" id="UP001152799">
    <property type="component" value="Chromosome 11"/>
</dbReference>
<evidence type="ECO:0000313" key="2">
    <source>
        <dbReference type="EMBL" id="CAG9762052.1"/>
    </source>
</evidence>
<feature type="region of interest" description="Disordered" evidence="1">
    <location>
        <begin position="700"/>
        <end position="734"/>
    </location>
</feature>
<feature type="compositionally biased region" description="Basic and acidic residues" evidence="1">
    <location>
        <begin position="490"/>
        <end position="508"/>
    </location>
</feature>
<evidence type="ECO:0000313" key="3">
    <source>
        <dbReference type="Proteomes" id="UP001152799"/>
    </source>
</evidence>
<feature type="compositionally biased region" description="Basic residues" evidence="1">
    <location>
        <begin position="591"/>
        <end position="602"/>
    </location>
</feature>
<feature type="compositionally biased region" description="Basic and acidic residues" evidence="1">
    <location>
        <begin position="720"/>
        <end position="731"/>
    </location>
</feature>
<proteinExistence type="predicted"/>
<evidence type="ECO:0000256" key="1">
    <source>
        <dbReference type="SAM" id="MobiDB-lite"/>
    </source>
</evidence>
<feature type="compositionally biased region" description="Basic residues" evidence="1">
    <location>
        <begin position="130"/>
        <end position="139"/>
    </location>
</feature>
<keyword evidence="3" id="KW-1185">Reference proteome</keyword>
<reference evidence="2" key="1">
    <citation type="submission" date="2022-01" db="EMBL/GenBank/DDBJ databases">
        <authorList>
            <person name="King R."/>
        </authorList>
    </citation>
    <scope>NUCLEOTIDE SEQUENCE</scope>
</reference>
<dbReference type="AlphaFoldDB" id="A0A9N9MGU4"/>
<dbReference type="InterPro" id="IPR031959">
    <property type="entry name" value="DUF4779"/>
</dbReference>
<organism evidence="2 3">
    <name type="scientific">Ceutorhynchus assimilis</name>
    <name type="common">cabbage seed weevil</name>
    <dbReference type="NCBI Taxonomy" id="467358"/>
    <lineage>
        <taxon>Eukaryota</taxon>
        <taxon>Metazoa</taxon>
        <taxon>Ecdysozoa</taxon>
        <taxon>Arthropoda</taxon>
        <taxon>Hexapoda</taxon>
        <taxon>Insecta</taxon>
        <taxon>Pterygota</taxon>
        <taxon>Neoptera</taxon>
        <taxon>Endopterygota</taxon>
        <taxon>Coleoptera</taxon>
        <taxon>Polyphaga</taxon>
        <taxon>Cucujiformia</taxon>
        <taxon>Curculionidae</taxon>
        <taxon>Ceutorhynchinae</taxon>
        <taxon>Ceutorhynchus</taxon>
    </lineage>
</organism>
<dbReference type="EMBL" id="OU892287">
    <property type="protein sequence ID" value="CAG9762052.1"/>
    <property type="molecule type" value="Genomic_DNA"/>
</dbReference>